<evidence type="ECO:0000256" key="1">
    <source>
        <dbReference type="ARBA" id="ARBA00006432"/>
    </source>
</evidence>
<comment type="similarity">
    <text evidence="1">Belongs to the ATP-dependent AMP-binding enzyme family.</text>
</comment>
<keyword evidence="2 8" id="KW-0436">Ligase</keyword>
<feature type="domain" description="AMP-dependent synthetase/ligase" evidence="7">
    <location>
        <begin position="43"/>
        <end position="431"/>
    </location>
</feature>
<dbReference type="Pfam" id="PF23562">
    <property type="entry name" value="AMP-binding_C_3"/>
    <property type="match status" value="1"/>
</dbReference>
<evidence type="ECO:0000256" key="5">
    <source>
        <dbReference type="ARBA" id="ARBA00024484"/>
    </source>
</evidence>
<name>A0ABM8GEU6_9MICO</name>
<dbReference type="GO" id="GO:0016874">
    <property type="term" value="F:ligase activity"/>
    <property type="evidence" value="ECO:0007669"/>
    <property type="project" value="UniProtKB-KW"/>
</dbReference>
<gene>
    <name evidence="8" type="ORF">GCM10025866_27580</name>
</gene>
<evidence type="ECO:0000256" key="4">
    <source>
        <dbReference type="ARBA" id="ARBA00023098"/>
    </source>
</evidence>
<dbReference type="PROSITE" id="PS00455">
    <property type="entry name" value="AMP_BINDING"/>
    <property type="match status" value="1"/>
</dbReference>
<reference evidence="9" key="1">
    <citation type="journal article" date="2019" name="Int. J. Syst. Evol. Microbiol.">
        <title>The Global Catalogue of Microorganisms (GCM) 10K type strain sequencing project: providing services to taxonomists for standard genome sequencing and annotation.</title>
        <authorList>
            <consortium name="The Broad Institute Genomics Platform"/>
            <consortium name="The Broad Institute Genome Sequencing Center for Infectious Disease"/>
            <person name="Wu L."/>
            <person name="Ma J."/>
        </authorList>
    </citation>
    <scope>NUCLEOTIDE SEQUENCE [LARGE SCALE GENOMIC DNA]</scope>
    <source>
        <strain evidence="9">NBRC 108725</strain>
    </source>
</reference>
<dbReference type="EMBL" id="AP027731">
    <property type="protein sequence ID" value="BDZ46849.1"/>
    <property type="molecule type" value="Genomic_DNA"/>
</dbReference>
<keyword evidence="9" id="KW-1185">Reference proteome</keyword>
<dbReference type="InterPro" id="IPR042099">
    <property type="entry name" value="ANL_N_sf"/>
</dbReference>
<dbReference type="PANTHER" id="PTHR43272">
    <property type="entry name" value="LONG-CHAIN-FATTY-ACID--COA LIGASE"/>
    <property type="match status" value="1"/>
</dbReference>
<evidence type="ECO:0000313" key="9">
    <source>
        <dbReference type="Proteomes" id="UP001321498"/>
    </source>
</evidence>
<sequence>MQVADELRETWTPAHGRTTPDMSLCSLLNERMATQGDSVFAERKTADGTFERVTVARFFGDMLGVARGLAALGIAPGDRVGIMGATRYEWSVADFAVLYCGAVSVPIYQTASAEQVRWIVEDSGVRLILAETAAMGELVGRFVGDSALQRVLVIDDGALEELTSAGERVPATDIRARAAQASMDTLATLVYTSGTTGRPKGVELTHGNFVEHIVNGVDDPNLGPVVSGQETRTLLFLPLSHVFGRFINFLCVYSGSVVGYAPDTKTLVADLQAFRPTWLLAVPRVFETFYNRADQLSGTGARHRLFLWAADVAQRYSRSLDARGPSPALRAQHALADRLVYRRIRAIMGGQATYAISGGAPLAVWLGHFFRGLGVTVMEGYGLTELSAPTAVNRPGLIKIGSVGAPYPGTGIRIADDGEILVSGPNVFAGYRNDPEATAAAFADGWFLTGDYGRLDADGYLHITGRKKEIIITAGGKNVQPAALENALRSHPVISEAVVVGDGKPFIGALLALDEEMLPGWLASKDLPPLTIAQAAEHPSVRGELDRAVSAANEAVSHAEAIKKYAVLPRQLTEQDGELSASLKVRRKTVLEHFPDALRSIYG</sequence>
<accession>A0ABM8GEU6</accession>
<dbReference type="Gene3D" id="3.30.300.30">
    <property type="match status" value="1"/>
</dbReference>
<evidence type="ECO:0000259" key="7">
    <source>
        <dbReference type="Pfam" id="PF00501"/>
    </source>
</evidence>
<comment type="catalytic activity">
    <reaction evidence="5">
        <text>a long-chain fatty acid + ATP + CoA = a long-chain fatty acyl-CoA + AMP + diphosphate</text>
        <dbReference type="Rhea" id="RHEA:15421"/>
        <dbReference type="ChEBI" id="CHEBI:30616"/>
        <dbReference type="ChEBI" id="CHEBI:33019"/>
        <dbReference type="ChEBI" id="CHEBI:57287"/>
        <dbReference type="ChEBI" id="CHEBI:57560"/>
        <dbReference type="ChEBI" id="CHEBI:83139"/>
        <dbReference type="ChEBI" id="CHEBI:456215"/>
        <dbReference type="EC" id="6.2.1.3"/>
    </reaction>
    <physiologicalReaction direction="left-to-right" evidence="5">
        <dbReference type="Rhea" id="RHEA:15422"/>
    </physiologicalReaction>
</comment>
<dbReference type="InterPro" id="IPR020845">
    <property type="entry name" value="AMP-binding_CS"/>
</dbReference>
<dbReference type="InterPro" id="IPR000873">
    <property type="entry name" value="AMP-dep_synth/lig_dom"/>
</dbReference>
<evidence type="ECO:0000256" key="3">
    <source>
        <dbReference type="ARBA" id="ARBA00022832"/>
    </source>
</evidence>
<dbReference type="Pfam" id="PF00501">
    <property type="entry name" value="AMP-binding"/>
    <property type="match status" value="1"/>
</dbReference>
<protein>
    <recommendedName>
        <fullName evidence="6">Acyl-CoA synthetase</fullName>
    </recommendedName>
</protein>
<evidence type="ECO:0000256" key="6">
    <source>
        <dbReference type="ARBA" id="ARBA00032875"/>
    </source>
</evidence>
<dbReference type="Proteomes" id="UP001321498">
    <property type="component" value="Chromosome"/>
</dbReference>
<evidence type="ECO:0000313" key="8">
    <source>
        <dbReference type="EMBL" id="BDZ46849.1"/>
    </source>
</evidence>
<keyword evidence="4" id="KW-0443">Lipid metabolism</keyword>
<evidence type="ECO:0000256" key="2">
    <source>
        <dbReference type="ARBA" id="ARBA00022598"/>
    </source>
</evidence>
<dbReference type="SUPFAM" id="SSF56801">
    <property type="entry name" value="Acetyl-CoA synthetase-like"/>
    <property type="match status" value="1"/>
</dbReference>
<dbReference type="InterPro" id="IPR045851">
    <property type="entry name" value="AMP-bd_C_sf"/>
</dbReference>
<organism evidence="8 9">
    <name type="scientific">Naasia aerilata</name>
    <dbReference type="NCBI Taxonomy" id="1162966"/>
    <lineage>
        <taxon>Bacteria</taxon>
        <taxon>Bacillati</taxon>
        <taxon>Actinomycetota</taxon>
        <taxon>Actinomycetes</taxon>
        <taxon>Micrococcales</taxon>
        <taxon>Microbacteriaceae</taxon>
        <taxon>Naasia</taxon>
    </lineage>
</organism>
<dbReference type="CDD" id="cd05907">
    <property type="entry name" value="VL_LC_FACS_like"/>
    <property type="match status" value="1"/>
</dbReference>
<proteinExistence type="inferred from homology"/>
<dbReference type="Gene3D" id="3.40.50.12780">
    <property type="entry name" value="N-terminal domain of ligase-like"/>
    <property type="match status" value="1"/>
</dbReference>
<keyword evidence="3" id="KW-0276">Fatty acid metabolism</keyword>
<dbReference type="PANTHER" id="PTHR43272:SF32">
    <property type="entry name" value="AMP-DEPENDENT SYNTHETASE_LIGASE DOMAIN-CONTAINING PROTEIN"/>
    <property type="match status" value="1"/>
</dbReference>